<comment type="similarity">
    <text evidence="4">Belongs to the FliW family.</text>
</comment>
<evidence type="ECO:0000256" key="4">
    <source>
        <dbReference type="HAMAP-Rule" id="MF_01185"/>
    </source>
</evidence>
<sequence>MIIETLTWGTLDINEDQVYHFSKGIPGFEEETEFAVIIGEEGPFSYLQSLNNQSLSFLLSDPFVFYPAYEFQLPESDKEELELEDDVIVCCIVTIKDELEQATLNLLAPIVLNPVKHTGKQVVLHKSSYGTKHRLWNAVEEVLQKGGE</sequence>
<dbReference type="GO" id="GO:0006417">
    <property type="term" value="P:regulation of translation"/>
    <property type="evidence" value="ECO:0007669"/>
    <property type="project" value="UniProtKB-KW"/>
</dbReference>
<dbReference type="Pfam" id="PF02623">
    <property type="entry name" value="FliW"/>
    <property type="match status" value="1"/>
</dbReference>
<organism evidence="5 6">
    <name type="scientific">Paenibacillus monticola</name>
    <dbReference type="NCBI Taxonomy" id="2666075"/>
    <lineage>
        <taxon>Bacteria</taxon>
        <taxon>Bacillati</taxon>
        <taxon>Bacillota</taxon>
        <taxon>Bacilli</taxon>
        <taxon>Bacillales</taxon>
        <taxon>Paenibacillaceae</taxon>
        <taxon>Paenibacillus</taxon>
    </lineage>
</organism>
<gene>
    <name evidence="4" type="primary">fliW</name>
    <name evidence="5" type="ORF">GJB61_14970</name>
</gene>
<dbReference type="Proteomes" id="UP000463051">
    <property type="component" value="Unassembled WGS sequence"/>
</dbReference>
<keyword evidence="1 4" id="KW-0963">Cytoplasm</keyword>
<reference evidence="5 6" key="1">
    <citation type="submission" date="2019-11" db="EMBL/GenBank/DDBJ databases">
        <title>Paenibacillus monticola sp. nov., a novel PGPR strain isolated from mountain sample in China.</title>
        <authorList>
            <person name="Zhao Q."/>
            <person name="Li H.-P."/>
            <person name="Zhang J.-L."/>
        </authorList>
    </citation>
    <scope>NUCLEOTIDE SEQUENCE [LARGE SCALE GENOMIC DNA]</scope>
    <source>
        <strain evidence="5 6">LC-T2</strain>
    </source>
</reference>
<keyword evidence="2 4" id="KW-1005">Bacterial flagellum biogenesis</keyword>
<dbReference type="RefSeq" id="WP_154119277.1">
    <property type="nucleotide sequence ID" value="NZ_WJXB01000004.1"/>
</dbReference>
<dbReference type="EMBL" id="WJXB01000004">
    <property type="protein sequence ID" value="MRN54287.1"/>
    <property type="molecule type" value="Genomic_DNA"/>
</dbReference>
<accession>A0A7X2H696</accession>
<name>A0A7X2H696_9BACL</name>
<comment type="caution">
    <text evidence="5">The sequence shown here is derived from an EMBL/GenBank/DDBJ whole genome shotgun (WGS) entry which is preliminary data.</text>
</comment>
<dbReference type="NCBIfam" id="NF009793">
    <property type="entry name" value="PRK13285.1-1"/>
    <property type="match status" value="1"/>
</dbReference>
<dbReference type="SUPFAM" id="SSF141457">
    <property type="entry name" value="BH3618-like"/>
    <property type="match status" value="1"/>
</dbReference>
<dbReference type="GO" id="GO:0005737">
    <property type="term" value="C:cytoplasm"/>
    <property type="evidence" value="ECO:0007669"/>
    <property type="project" value="UniProtKB-SubCell"/>
</dbReference>
<dbReference type="HAMAP" id="MF_01185">
    <property type="entry name" value="FliW"/>
    <property type="match status" value="1"/>
</dbReference>
<dbReference type="PANTHER" id="PTHR39190">
    <property type="entry name" value="FLAGELLAR ASSEMBLY FACTOR FLIW"/>
    <property type="match status" value="1"/>
</dbReference>
<protein>
    <recommendedName>
        <fullName evidence="4">Flagellar assembly factor FliW</fullName>
    </recommendedName>
</protein>
<keyword evidence="4" id="KW-0143">Chaperone</keyword>
<dbReference type="AlphaFoldDB" id="A0A7X2H696"/>
<dbReference type="InterPro" id="IPR024046">
    <property type="entry name" value="Flagellar_assmbl_FliW_dom_sf"/>
</dbReference>
<comment type="subcellular location">
    <subcellularLocation>
        <location evidence="4">Cytoplasm</location>
    </subcellularLocation>
</comment>
<evidence type="ECO:0000256" key="3">
    <source>
        <dbReference type="ARBA" id="ARBA00022845"/>
    </source>
</evidence>
<comment type="function">
    <text evidence="4">Acts as an anti-CsrA protein, binds CsrA and prevents it from repressing translation of its target genes, one of which is flagellin. Binds to flagellin and participates in the assembly of the flagellum.</text>
</comment>
<evidence type="ECO:0000256" key="1">
    <source>
        <dbReference type="ARBA" id="ARBA00022490"/>
    </source>
</evidence>
<dbReference type="PANTHER" id="PTHR39190:SF1">
    <property type="entry name" value="FLAGELLAR ASSEMBLY FACTOR FLIW"/>
    <property type="match status" value="1"/>
</dbReference>
<dbReference type="InterPro" id="IPR003775">
    <property type="entry name" value="Flagellar_assembly_factor_FliW"/>
</dbReference>
<keyword evidence="5" id="KW-0282">Flagellum</keyword>
<evidence type="ECO:0000256" key="2">
    <source>
        <dbReference type="ARBA" id="ARBA00022795"/>
    </source>
</evidence>
<dbReference type="Gene3D" id="2.30.290.10">
    <property type="entry name" value="BH3618-like"/>
    <property type="match status" value="1"/>
</dbReference>
<keyword evidence="6" id="KW-1185">Reference proteome</keyword>
<evidence type="ECO:0000313" key="6">
    <source>
        <dbReference type="Proteomes" id="UP000463051"/>
    </source>
</evidence>
<keyword evidence="3 4" id="KW-0810">Translation regulation</keyword>
<dbReference type="GO" id="GO:0044780">
    <property type="term" value="P:bacterial-type flagellum assembly"/>
    <property type="evidence" value="ECO:0007669"/>
    <property type="project" value="UniProtKB-UniRule"/>
</dbReference>
<keyword evidence="5" id="KW-0969">Cilium</keyword>
<keyword evidence="5" id="KW-0966">Cell projection</keyword>
<evidence type="ECO:0000313" key="5">
    <source>
        <dbReference type="EMBL" id="MRN54287.1"/>
    </source>
</evidence>
<proteinExistence type="inferred from homology"/>
<comment type="subunit">
    <text evidence="4">Interacts with translational regulator CsrA and flagellin(s).</text>
</comment>